<feature type="signal peptide" evidence="1">
    <location>
        <begin position="1"/>
        <end position="23"/>
    </location>
</feature>
<organism evidence="2 3">
    <name type="scientific">Pseudodesulfovibrio senegalensis</name>
    <dbReference type="NCBI Taxonomy" id="1721087"/>
    <lineage>
        <taxon>Bacteria</taxon>
        <taxon>Pseudomonadati</taxon>
        <taxon>Thermodesulfobacteriota</taxon>
        <taxon>Desulfovibrionia</taxon>
        <taxon>Desulfovibrionales</taxon>
        <taxon>Desulfovibrionaceae</taxon>
    </lineage>
</organism>
<keyword evidence="3" id="KW-1185">Reference proteome</keyword>
<sequence length="174" mass="19290">MKRFRFFLVLALALLCGCLPATVEDVVVFDASRGFPDAWLGVYEYIPAKGERFDKTGLPELTLCKGEASGGVSAVLHHGAEVYGGECIASRVPDTSLHVLAFPEFVVQAGDHRELVKRVFFVVRRVDDVLYVWDVLAGTLGPAPWHVDKVKKFLQKKPNKFDITKPGLRFRAAS</sequence>
<dbReference type="Proteomes" id="UP000438699">
    <property type="component" value="Unassembled WGS sequence"/>
</dbReference>
<evidence type="ECO:0000313" key="2">
    <source>
        <dbReference type="EMBL" id="KAB1442963.1"/>
    </source>
</evidence>
<comment type="caution">
    <text evidence="2">The sequence shown here is derived from an EMBL/GenBank/DDBJ whole genome shotgun (WGS) entry which is preliminary data.</text>
</comment>
<dbReference type="OrthoDB" id="5457589at2"/>
<dbReference type="RefSeq" id="WP_151149157.1">
    <property type="nucleotide sequence ID" value="NZ_WAIE01000001.1"/>
</dbReference>
<dbReference type="EMBL" id="WAIE01000001">
    <property type="protein sequence ID" value="KAB1442963.1"/>
    <property type="molecule type" value="Genomic_DNA"/>
</dbReference>
<protein>
    <recommendedName>
        <fullName evidence="4">Lipoprotein</fullName>
    </recommendedName>
</protein>
<feature type="chain" id="PRO_5026973994" description="Lipoprotein" evidence="1">
    <location>
        <begin position="24"/>
        <end position="174"/>
    </location>
</feature>
<evidence type="ECO:0000313" key="3">
    <source>
        <dbReference type="Proteomes" id="UP000438699"/>
    </source>
</evidence>
<proteinExistence type="predicted"/>
<evidence type="ECO:0008006" key="4">
    <source>
        <dbReference type="Google" id="ProtNLM"/>
    </source>
</evidence>
<reference evidence="2 3" key="1">
    <citation type="journal article" date="2017" name="Int. J. Syst. Evol. Microbiol.">
        <title>Desulfovibrio senegalensis sp. nov., a mesophilic sulfate reducer isolated from marine sediment.</title>
        <authorList>
            <person name="Thioye A."/>
            <person name="Gam Z.B.A."/>
            <person name="Mbengue M."/>
            <person name="Cayol J.L."/>
            <person name="Joseph-Bartoli M."/>
            <person name="Toure-Kane C."/>
            <person name="Labat M."/>
        </authorList>
    </citation>
    <scope>NUCLEOTIDE SEQUENCE [LARGE SCALE GENOMIC DNA]</scope>
    <source>
        <strain evidence="2 3">DSM 101509</strain>
    </source>
</reference>
<evidence type="ECO:0000256" key="1">
    <source>
        <dbReference type="SAM" id="SignalP"/>
    </source>
</evidence>
<accession>A0A6N6N4Z8</accession>
<dbReference type="AlphaFoldDB" id="A0A6N6N4Z8"/>
<keyword evidence="1" id="KW-0732">Signal</keyword>
<name>A0A6N6N4Z8_9BACT</name>
<dbReference type="PROSITE" id="PS51257">
    <property type="entry name" value="PROKAR_LIPOPROTEIN"/>
    <property type="match status" value="1"/>
</dbReference>
<gene>
    <name evidence="2" type="ORF">F8A88_01435</name>
</gene>